<comment type="caution">
    <text evidence="2">The sequence shown here is derived from an EMBL/GenBank/DDBJ whole genome shotgun (WGS) entry which is preliminary data.</text>
</comment>
<gene>
    <name evidence="2" type="ORF">F7Q92_00520</name>
</gene>
<dbReference type="RefSeq" id="WP_151121988.1">
    <property type="nucleotide sequence ID" value="NZ_CP088081.1"/>
</dbReference>
<sequence>MSSNVQFLIDNWVLVAAAVVSGALLLRQSLAGGAGQGISPDEAVRLMNREKAAVIDVCEPAEFAAGHVIGSRSIPLATLGSAQNLPANKEQPVIVVCASGIRATRAAAQLRKQGYAQAQVLRGGMKAWREAGLPVETGTKGKA</sequence>
<dbReference type="PROSITE" id="PS50206">
    <property type="entry name" value="RHODANESE_3"/>
    <property type="match status" value="1"/>
</dbReference>
<proteinExistence type="predicted"/>
<organism evidence="2 3">
    <name type="scientific">Ideonella dechloratans</name>
    <dbReference type="NCBI Taxonomy" id="36863"/>
    <lineage>
        <taxon>Bacteria</taxon>
        <taxon>Pseudomonadati</taxon>
        <taxon>Pseudomonadota</taxon>
        <taxon>Betaproteobacteria</taxon>
        <taxon>Burkholderiales</taxon>
        <taxon>Sphaerotilaceae</taxon>
        <taxon>Ideonella</taxon>
    </lineage>
</organism>
<feature type="domain" description="Rhodanese" evidence="1">
    <location>
        <begin position="48"/>
        <end position="137"/>
    </location>
</feature>
<dbReference type="Pfam" id="PF00581">
    <property type="entry name" value="Rhodanese"/>
    <property type="match status" value="1"/>
</dbReference>
<dbReference type="PANTHER" id="PTHR43031">
    <property type="entry name" value="FAD-DEPENDENT OXIDOREDUCTASE"/>
    <property type="match status" value="1"/>
</dbReference>
<evidence type="ECO:0000313" key="2">
    <source>
        <dbReference type="EMBL" id="KAB0585414.1"/>
    </source>
</evidence>
<dbReference type="InterPro" id="IPR001763">
    <property type="entry name" value="Rhodanese-like_dom"/>
</dbReference>
<dbReference type="Proteomes" id="UP000430120">
    <property type="component" value="Unassembled WGS sequence"/>
</dbReference>
<dbReference type="InterPro" id="IPR050229">
    <property type="entry name" value="GlpE_sulfurtransferase"/>
</dbReference>
<dbReference type="AlphaFoldDB" id="A0A643FL17"/>
<dbReference type="PANTHER" id="PTHR43031:SF18">
    <property type="entry name" value="RHODANESE-RELATED SULFURTRANSFERASES"/>
    <property type="match status" value="1"/>
</dbReference>
<dbReference type="SUPFAM" id="SSF52821">
    <property type="entry name" value="Rhodanese/Cell cycle control phosphatase"/>
    <property type="match status" value="1"/>
</dbReference>
<dbReference type="OrthoDB" id="1445766at2"/>
<evidence type="ECO:0000259" key="1">
    <source>
        <dbReference type="PROSITE" id="PS50206"/>
    </source>
</evidence>
<name>A0A643FL17_IDEDE</name>
<evidence type="ECO:0000313" key="3">
    <source>
        <dbReference type="Proteomes" id="UP000430120"/>
    </source>
</evidence>
<dbReference type="Gene3D" id="3.40.250.10">
    <property type="entry name" value="Rhodanese-like domain"/>
    <property type="match status" value="1"/>
</dbReference>
<dbReference type="EMBL" id="VZPB01000001">
    <property type="protein sequence ID" value="KAB0585414.1"/>
    <property type="molecule type" value="Genomic_DNA"/>
</dbReference>
<protein>
    <submittedName>
        <fullName evidence="2">Rhodanese-like domain-containing protein</fullName>
    </submittedName>
</protein>
<dbReference type="InterPro" id="IPR036873">
    <property type="entry name" value="Rhodanese-like_dom_sf"/>
</dbReference>
<accession>A0A643FL17</accession>
<reference evidence="2 3" key="1">
    <citation type="submission" date="2019-09" db="EMBL/GenBank/DDBJ databases">
        <title>Draft genome sequences of 48 bacterial type strains from the CCUG.</title>
        <authorList>
            <person name="Tunovic T."/>
            <person name="Pineiro-Iglesias B."/>
            <person name="Unosson C."/>
            <person name="Inganas E."/>
            <person name="Ohlen M."/>
            <person name="Cardew S."/>
            <person name="Jensie-Markopoulos S."/>
            <person name="Salva-Serra F."/>
            <person name="Jaen-Luchoro D."/>
            <person name="Karlsson R."/>
            <person name="Svensson-Stadler L."/>
            <person name="Chun J."/>
            <person name="Moore E."/>
        </authorList>
    </citation>
    <scope>NUCLEOTIDE SEQUENCE [LARGE SCALE GENOMIC DNA]</scope>
    <source>
        <strain evidence="2 3">CCUG 30977</strain>
    </source>
</reference>
<keyword evidence="3" id="KW-1185">Reference proteome</keyword>
<dbReference type="CDD" id="cd00158">
    <property type="entry name" value="RHOD"/>
    <property type="match status" value="1"/>
</dbReference>
<dbReference type="SMART" id="SM00450">
    <property type="entry name" value="RHOD"/>
    <property type="match status" value="1"/>
</dbReference>